<name>A0A1B1S826_9BACT</name>
<dbReference type="GeneID" id="65535984"/>
<sequence length="116" mass="13529">MDNRDYMKAFGEWLCSIAPNSLVKSLTHDSIRYMYERDYVIVTNLCNGFWKIPTISIKTIDGAKERYKEVNKALLEISPLAEDEKEKVSVQIDLNAEEQKRIWINILQVKCITITE</sequence>
<evidence type="ECO:0000313" key="2">
    <source>
        <dbReference type="Proteomes" id="UP000186351"/>
    </source>
</evidence>
<dbReference type="OrthoDB" id="9865964at2"/>
<accession>A0A1Z2XDN9</accession>
<dbReference type="Proteomes" id="UP000186351">
    <property type="component" value="Chromosome"/>
</dbReference>
<dbReference type="EMBL" id="CP015402">
    <property type="protein sequence ID" value="ANU62939.1"/>
    <property type="molecule type" value="Genomic_DNA"/>
</dbReference>
<gene>
    <name evidence="1" type="ORF">A4V02_03875</name>
</gene>
<reference evidence="2" key="1">
    <citation type="submission" date="2016-04" db="EMBL/GenBank/DDBJ databases">
        <title>Complete Genome Sequences of Twelve Strains of a Stable Defined Moderately Diverse Mouse Microbiota 2 (sDMDMm2).</title>
        <authorList>
            <person name="Uchimura Y."/>
            <person name="Wyss M."/>
            <person name="Brugiroux S."/>
            <person name="Limenitakis J.P."/>
            <person name="Stecher B."/>
            <person name="McCoy K.D."/>
            <person name="Macpherson A.J."/>
        </authorList>
    </citation>
    <scope>NUCLEOTIDE SEQUENCE [LARGE SCALE GENOMIC DNA]</scope>
    <source>
        <strain evidence="2">YL27</strain>
    </source>
</reference>
<protein>
    <submittedName>
        <fullName evidence="1">Uncharacterized protein</fullName>
    </submittedName>
</protein>
<dbReference type="AlphaFoldDB" id="A0A1B1S826"/>
<dbReference type="RefSeq" id="WP_068960302.1">
    <property type="nucleotide sequence ID" value="NZ_CAJTAP010000045.1"/>
</dbReference>
<keyword evidence="2" id="KW-1185">Reference proteome</keyword>
<accession>A0A1B1S826</accession>
<organism evidence="1 2">
    <name type="scientific">Muribaculum intestinale</name>
    <dbReference type="NCBI Taxonomy" id="1796646"/>
    <lineage>
        <taxon>Bacteria</taxon>
        <taxon>Pseudomonadati</taxon>
        <taxon>Bacteroidota</taxon>
        <taxon>Bacteroidia</taxon>
        <taxon>Bacteroidales</taxon>
        <taxon>Muribaculaceae</taxon>
        <taxon>Muribaculum</taxon>
    </lineage>
</organism>
<evidence type="ECO:0000313" key="1">
    <source>
        <dbReference type="EMBL" id="ANU62939.1"/>
    </source>
</evidence>
<dbReference type="STRING" id="1796646.A4V02_03875"/>
<proteinExistence type="predicted"/>
<dbReference type="KEGG" id="pary:A4V02_03875"/>